<dbReference type="PANTHER" id="PTHR11803">
    <property type="entry name" value="2-IMINOBUTANOATE/2-IMINOPROPANOATE DEAMINASE RIDA"/>
    <property type="match status" value="1"/>
</dbReference>
<dbReference type="GO" id="GO:0019239">
    <property type="term" value="F:deaminase activity"/>
    <property type="evidence" value="ECO:0007669"/>
    <property type="project" value="TreeGrafter"/>
</dbReference>
<dbReference type="PANTHER" id="PTHR11803:SF58">
    <property type="entry name" value="PROTEIN HMF1-RELATED"/>
    <property type="match status" value="1"/>
</dbReference>
<dbReference type="EMBL" id="BLZA01000030">
    <property type="protein sequence ID" value="GHJ88712.1"/>
    <property type="molecule type" value="Genomic_DNA"/>
</dbReference>
<dbReference type="GO" id="GO:0005829">
    <property type="term" value="C:cytosol"/>
    <property type="evidence" value="ECO:0007669"/>
    <property type="project" value="TreeGrafter"/>
</dbReference>
<feature type="chain" id="PRO_5034687279" description="RidA family protein" evidence="2">
    <location>
        <begin position="18"/>
        <end position="151"/>
    </location>
</feature>
<evidence type="ECO:0000256" key="2">
    <source>
        <dbReference type="SAM" id="SignalP"/>
    </source>
</evidence>
<dbReference type="InterPro" id="IPR035959">
    <property type="entry name" value="RutC-like_sf"/>
</dbReference>
<accession>A0A8H3TX42</accession>
<name>A0A8H3TX42_9TREE</name>
<evidence type="ECO:0000256" key="1">
    <source>
        <dbReference type="ARBA" id="ARBA00010552"/>
    </source>
</evidence>
<dbReference type="Proteomes" id="UP000620104">
    <property type="component" value="Unassembled WGS sequence"/>
</dbReference>
<evidence type="ECO:0008006" key="5">
    <source>
        <dbReference type="Google" id="ProtNLM"/>
    </source>
</evidence>
<dbReference type="Gene3D" id="3.30.1330.40">
    <property type="entry name" value="RutC-like"/>
    <property type="match status" value="1"/>
</dbReference>
<reference evidence="3" key="1">
    <citation type="submission" date="2020-07" db="EMBL/GenBank/DDBJ databases">
        <title>Draft Genome Sequence of a Deep-Sea Yeast, Naganishia (Cryptococcus) liquefaciens strain N6.</title>
        <authorList>
            <person name="Han Y.W."/>
            <person name="Kajitani R."/>
            <person name="Morimoto H."/>
            <person name="Parhat M."/>
            <person name="Tsubouchi H."/>
            <person name="Bakenova O."/>
            <person name="Ogata M."/>
            <person name="Argunhan B."/>
            <person name="Aoki R."/>
            <person name="Kajiwara S."/>
            <person name="Itoh T."/>
            <person name="Iwasaki H."/>
        </authorList>
    </citation>
    <scope>NUCLEOTIDE SEQUENCE</scope>
    <source>
        <strain evidence="3">N6</strain>
    </source>
</reference>
<evidence type="ECO:0000313" key="3">
    <source>
        <dbReference type="EMBL" id="GHJ88712.1"/>
    </source>
</evidence>
<dbReference type="CDD" id="cd00448">
    <property type="entry name" value="YjgF_YER057c_UK114_family"/>
    <property type="match status" value="1"/>
</dbReference>
<keyword evidence="4" id="KW-1185">Reference proteome</keyword>
<organism evidence="3 4">
    <name type="scientific">Naganishia liquefaciens</name>
    <dbReference type="NCBI Taxonomy" id="104408"/>
    <lineage>
        <taxon>Eukaryota</taxon>
        <taxon>Fungi</taxon>
        <taxon>Dikarya</taxon>
        <taxon>Basidiomycota</taxon>
        <taxon>Agaricomycotina</taxon>
        <taxon>Tremellomycetes</taxon>
        <taxon>Filobasidiales</taxon>
        <taxon>Filobasidiaceae</taxon>
        <taxon>Naganishia</taxon>
    </lineage>
</organism>
<feature type="signal peptide" evidence="2">
    <location>
        <begin position="1"/>
        <end position="17"/>
    </location>
</feature>
<keyword evidence="2" id="KW-0732">Signal</keyword>
<dbReference type="InterPro" id="IPR006175">
    <property type="entry name" value="YjgF/YER057c/UK114"/>
</dbReference>
<proteinExistence type="inferred from homology"/>
<dbReference type="InterPro" id="IPR019897">
    <property type="entry name" value="RidA_CS"/>
</dbReference>
<dbReference type="AlphaFoldDB" id="A0A8H3TX42"/>
<evidence type="ECO:0000313" key="4">
    <source>
        <dbReference type="Proteomes" id="UP000620104"/>
    </source>
</evidence>
<dbReference type="PROSITE" id="PS01094">
    <property type="entry name" value="UPF0076"/>
    <property type="match status" value="1"/>
</dbReference>
<dbReference type="Pfam" id="PF01042">
    <property type="entry name" value="Ribonuc_L-PSP"/>
    <property type="match status" value="1"/>
</dbReference>
<gene>
    <name evidence="3" type="ORF">NliqN6_5114</name>
</gene>
<dbReference type="GO" id="GO:0005739">
    <property type="term" value="C:mitochondrion"/>
    <property type="evidence" value="ECO:0007669"/>
    <property type="project" value="TreeGrafter"/>
</dbReference>
<dbReference type="SUPFAM" id="SSF55298">
    <property type="entry name" value="YjgF-like"/>
    <property type="match status" value="1"/>
</dbReference>
<comment type="similarity">
    <text evidence="1">Belongs to the RutC family.</text>
</comment>
<dbReference type="FunFam" id="3.30.1330.40:FF:000001">
    <property type="entry name" value="L-PSP family endoribonuclease"/>
    <property type="match status" value="1"/>
</dbReference>
<protein>
    <recommendedName>
        <fullName evidence="5">RidA family protein</fullName>
    </recommendedName>
</protein>
<comment type="caution">
    <text evidence="3">The sequence shown here is derived from an EMBL/GenBank/DDBJ whole genome shotgun (WGS) entry which is preliminary data.</text>
</comment>
<dbReference type="OrthoDB" id="309640at2759"/>
<sequence length="151" mass="15639">MLFNFGLLATLAALASASPLSSTSSSLAERNSDITRLGSVGKTLSGGTSFGNLVFVSGQVPVVNNTVVPGGIKNETAVCIEKVAAVLKEAGTDWSRVLKVTVLMQDINDFANMNEVYNAMIPDPKPARSAFEVGNLPVAGISVEIEAIAAL</sequence>